<dbReference type="GO" id="GO:0003677">
    <property type="term" value="F:DNA binding"/>
    <property type="evidence" value="ECO:0007669"/>
    <property type="project" value="InterPro"/>
</dbReference>
<evidence type="ECO:0000313" key="2">
    <source>
        <dbReference type="EMBL" id="HIS94106.1"/>
    </source>
</evidence>
<evidence type="ECO:0000259" key="1">
    <source>
        <dbReference type="SMART" id="SM00278"/>
    </source>
</evidence>
<evidence type="ECO:0000313" key="3">
    <source>
        <dbReference type="Proteomes" id="UP000824140"/>
    </source>
</evidence>
<dbReference type="GO" id="GO:0015627">
    <property type="term" value="C:type II protein secretion system complex"/>
    <property type="evidence" value="ECO:0007669"/>
    <property type="project" value="TreeGrafter"/>
</dbReference>
<feature type="domain" description="Helix-hairpin-helix DNA-binding motif class 1" evidence="1">
    <location>
        <begin position="108"/>
        <end position="127"/>
    </location>
</feature>
<dbReference type="SMART" id="SM00278">
    <property type="entry name" value="HhH1"/>
    <property type="match status" value="2"/>
</dbReference>
<dbReference type="GO" id="GO:0006281">
    <property type="term" value="P:DNA repair"/>
    <property type="evidence" value="ECO:0007669"/>
    <property type="project" value="InterPro"/>
</dbReference>
<name>A0A9D1K773_9FIRM</name>
<dbReference type="EMBL" id="DVJN01000269">
    <property type="protein sequence ID" value="HIS94106.1"/>
    <property type="molecule type" value="Genomic_DNA"/>
</dbReference>
<organism evidence="2 3">
    <name type="scientific">Candidatus Alectryocaccomicrobium excrementavium</name>
    <dbReference type="NCBI Taxonomy" id="2840668"/>
    <lineage>
        <taxon>Bacteria</taxon>
        <taxon>Bacillati</taxon>
        <taxon>Bacillota</taxon>
        <taxon>Clostridia</taxon>
        <taxon>Candidatus Alectryocaccomicrobium</taxon>
    </lineage>
</organism>
<dbReference type="PANTHER" id="PTHR21180">
    <property type="entry name" value="ENDONUCLEASE/EXONUCLEASE/PHOSPHATASE FAMILY DOMAIN-CONTAINING PROTEIN 1"/>
    <property type="match status" value="1"/>
</dbReference>
<dbReference type="Gene3D" id="1.10.150.280">
    <property type="entry name" value="AF1531-like domain"/>
    <property type="match status" value="1"/>
</dbReference>
<reference evidence="2" key="1">
    <citation type="submission" date="2020-10" db="EMBL/GenBank/DDBJ databases">
        <authorList>
            <person name="Gilroy R."/>
        </authorList>
    </citation>
    <scope>NUCLEOTIDE SEQUENCE</scope>
    <source>
        <strain evidence="2">13766</strain>
    </source>
</reference>
<dbReference type="GO" id="GO:0015628">
    <property type="term" value="P:protein secretion by the type II secretion system"/>
    <property type="evidence" value="ECO:0007669"/>
    <property type="project" value="TreeGrafter"/>
</dbReference>
<sequence>MQNHRFFHFFAGRADAILFAALLLLALFFLAGVPAPSHETPSPARGERFAPVHETVLPGVIASGENRGKIDINSADAALLMELDGIGETLASRIVEYREVNGPFSCPEEILNVRGIGAVRYQAIKDAICAM</sequence>
<dbReference type="AlphaFoldDB" id="A0A9D1K773"/>
<dbReference type="InterPro" id="IPR010994">
    <property type="entry name" value="RuvA_2-like"/>
</dbReference>
<dbReference type="SUPFAM" id="SSF47781">
    <property type="entry name" value="RuvA domain 2-like"/>
    <property type="match status" value="1"/>
</dbReference>
<protein>
    <submittedName>
        <fullName evidence="2">Helix-hairpin-helix domain-containing protein</fullName>
    </submittedName>
</protein>
<proteinExistence type="predicted"/>
<dbReference type="Pfam" id="PF12836">
    <property type="entry name" value="HHH_3"/>
    <property type="match status" value="1"/>
</dbReference>
<accession>A0A9D1K773</accession>
<dbReference type="InterPro" id="IPR051675">
    <property type="entry name" value="Endo/Exo/Phosphatase_dom_1"/>
</dbReference>
<reference evidence="2" key="2">
    <citation type="journal article" date="2021" name="PeerJ">
        <title>Extensive microbial diversity within the chicken gut microbiome revealed by metagenomics and culture.</title>
        <authorList>
            <person name="Gilroy R."/>
            <person name="Ravi A."/>
            <person name="Getino M."/>
            <person name="Pursley I."/>
            <person name="Horton D.L."/>
            <person name="Alikhan N.F."/>
            <person name="Baker D."/>
            <person name="Gharbi K."/>
            <person name="Hall N."/>
            <person name="Watson M."/>
            <person name="Adriaenssens E.M."/>
            <person name="Foster-Nyarko E."/>
            <person name="Jarju S."/>
            <person name="Secka A."/>
            <person name="Antonio M."/>
            <person name="Oren A."/>
            <person name="Chaudhuri R.R."/>
            <person name="La Ragione R."/>
            <person name="Hildebrand F."/>
            <person name="Pallen M.J."/>
        </authorList>
    </citation>
    <scope>NUCLEOTIDE SEQUENCE</scope>
    <source>
        <strain evidence="2">13766</strain>
    </source>
</reference>
<dbReference type="PANTHER" id="PTHR21180:SF32">
    <property type="entry name" value="ENDONUCLEASE_EXONUCLEASE_PHOSPHATASE FAMILY DOMAIN-CONTAINING PROTEIN 1"/>
    <property type="match status" value="1"/>
</dbReference>
<dbReference type="Proteomes" id="UP000824140">
    <property type="component" value="Unassembled WGS sequence"/>
</dbReference>
<comment type="caution">
    <text evidence="2">The sequence shown here is derived from an EMBL/GenBank/DDBJ whole genome shotgun (WGS) entry which is preliminary data.</text>
</comment>
<gene>
    <name evidence="2" type="ORF">IAA84_13925</name>
</gene>
<dbReference type="InterPro" id="IPR003583">
    <property type="entry name" value="Hlx-hairpin-Hlx_DNA-bd_motif"/>
</dbReference>
<feature type="domain" description="Helix-hairpin-helix DNA-binding motif class 1" evidence="1">
    <location>
        <begin position="78"/>
        <end position="97"/>
    </location>
</feature>